<dbReference type="RefSeq" id="WP_130483075.1">
    <property type="nucleotide sequence ID" value="NZ_SGWV01000011.1"/>
</dbReference>
<dbReference type="SUPFAM" id="SSF53098">
    <property type="entry name" value="Ribonuclease H-like"/>
    <property type="match status" value="1"/>
</dbReference>
<feature type="domain" description="DNA-directed DNA polymerase family A palm" evidence="20">
    <location>
        <begin position="705"/>
        <end position="911"/>
    </location>
</feature>
<keyword evidence="13 17" id="KW-0238">DNA-binding</keyword>
<sequence>MSETPDHDNPAASPAQRPLLLLVDGSSYLYRAYHAMPDLRGPEGQPTGAVHGLVAMLTQLRGQFAAEHAACVFDAKGPTFRDEWYPEYKAQRAPMPEDLRAQIEPIHEVVRLLGWPVLEVPGIEADDAIGTLARVAEASGHRVLISTGDKDLAQLVTPHVTLINTMSRESLDVDGVMAKFGVPPDRIVDYLTLMGDTVDNVPGVDKVGPKTAAKWIAEHGSLDGVVANAASIKGVAGENLRRALDWLPTGRRLVTVRCDCDLADHVDGWPGLEALALREADREALLAFYTRHGFRTWKRDLEAQIGAQIGAQMGAANAPAPAGGSVAEPVPRMASDATAPAAAPAPDQRYDCITTFEALDAWIARLCAAPLSALDTETDSLDAMRARIVGISFAVQPYEAAYVPVGHDYPGAPEQLPLEEVLARLRPWLEDAGAAKVGQNIKYDRHVLANHGITVRGLVHDTMLQSYVLEAHKPHGLASLAERHLGRSGIAYEDLCGKGVNQIPFSHVAVDQATTYSGEDSEMTLQVHATLWPQLEAEPRLRELYERIELPACEVLARIERIGVRIDAGVLARQSQQLAQRMMALEQEAHAIAGQPFNMGSPKQIGEILFVKLGLPVRKKTATGAPSTDEDVLQELAADYPLPARILEHRSLAKLKGTYTDKLPQMVNPATGRVHTNYAQAVAITGRLSSNDPNLQNIPIRTTEGRRVREAFVPPEGWSMVSADYSQIELRLMAHISGDANLLKAFADGLDVHRATAAEVFGIALEQVTTEQRRYAKTINFGLIYGMGAFGLAQSLGIEQKAARDYIDRYFARYPDVRRYMDDTKASAKALGYVETLFGRRIYLPEINGGNGPRKAGAERQAINAPMQGTAADLIKLAMVAVQETLDREGRASRMIMQVHDELVLEVPPDELDWAREALPRLMAGVAALRVPLVAEVGVGHNWDEAH</sequence>
<dbReference type="SMART" id="SM00475">
    <property type="entry name" value="53EXOc"/>
    <property type="match status" value="1"/>
</dbReference>
<evidence type="ECO:0000259" key="20">
    <source>
        <dbReference type="SMART" id="SM00482"/>
    </source>
</evidence>
<comment type="catalytic activity">
    <reaction evidence="15 17">
        <text>DNA(n) + a 2'-deoxyribonucleoside 5'-triphosphate = DNA(n+1) + diphosphate</text>
        <dbReference type="Rhea" id="RHEA:22508"/>
        <dbReference type="Rhea" id="RHEA-COMP:17339"/>
        <dbReference type="Rhea" id="RHEA-COMP:17340"/>
        <dbReference type="ChEBI" id="CHEBI:33019"/>
        <dbReference type="ChEBI" id="CHEBI:61560"/>
        <dbReference type="ChEBI" id="CHEBI:173112"/>
        <dbReference type="EC" id="2.7.7.7"/>
    </reaction>
</comment>
<dbReference type="GO" id="GO:0006302">
    <property type="term" value="P:double-strand break repair"/>
    <property type="evidence" value="ECO:0007669"/>
    <property type="project" value="TreeGrafter"/>
</dbReference>
<evidence type="ECO:0000256" key="10">
    <source>
        <dbReference type="ARBA" id="ARBA00022801"/>
    </source>
</evidence>
<dbReference type="NCBIfam" id="TIGR00593">
    <property type="entry name" value="pola"/>
    <property type="match status" value="1"/>
</dbReference>
<reference evidence="21 22" key="1">
    <citation type="submission" date="2019-02" db="EMBL/GenBank/DDBJ databases">
        <title>Genomic Encyclopedia of Type Strains, Phase IV (KMG-IV): sequencing the most valuable type-strain genomes for metagenomic binning, comparative biology and taxonomic classification.</title>
        <authorList>
            <person name="Goeker M."/>
        </authorList>
    </citation>
    <scope>NUCLEOTIDE SEQUENCE [LARGE SCALE GENOMIC DNA]</scope>
    <source>
        <strain evidence="21 22">DSM 10617</strain>
    </source>
</reference>
<dbReference type="Proteomes" id="UP000293433">
    <property type="component" value="Unassembled WGS sequence"/>
</dbReference>
<keyword evidence="5 17" id="KW-0808">Transferase</keyword>
<dbReference type="InterPro" id="IPR018320">
    <property type="entry name" value="DNA_polymerase_1"/>
</dbReference>
<evidence type="ECO:0000256" key="11">
    <source>
        <dbReference type="ARBA" id="ARBA00022839"/>
    </source>
</evidence>
<dbReference type="InterPro" id="IPR008918">
    <property type="entry name" value="HhH2"/>
</dbReference>
<dbReference type="NCBIfam" id="NF004397">
    <property type="entry name" value="PRK05755.1"/>
    <property type="match status" value="1"/>
</dbReference>
<evidence type="ECO:0000256" key="1">
    <source>
        <dbReference type="ARBA" id="ARBA00007705"/>
    </source>
</evidence>
<keyword evidence="10 17" id="KW-0378">Hydrolase</keyword>
<dbReference type="CDD" id="cd09859">
    <property type="entry name" value="PIN_53EXO"/>
    <property type="match status" value="1"/>
</dbReference>
<dbReference type="PROSITE" id="PS00447">
    <property type="entry name" value="DNA_POLYMERASE_A"/>
    <property type="match status" value="1"/>
</dbReference>
<evidence type="ECO:0000256" key="15">
    <source>
        <dbReference type="ARBA" id="ARBA00049244"/>
    </source>
</evidence>
<dbReference type="GO" id="GO:0003677">
    <property type="term" value="F:DNA binding"/>
    <property type="evidence" value="ECO:0007669"/>
    <property type="project" value="UniProtKB-UniRule"/>
</dbReference>
<evidence type="ECO:0000256" key="13">
    <source>
        <dbReference type="ARBA" id="ARBA00023125"/>
    </source>
</evidence>
<dbReference type="CDD" id="cd06139">
    <property type="entry name" value="DNA_polA_I_Ecoli_like_exo"/>
    <property type="match status" value="1"/>
</dbReference>
<dbReference type="Gene3D" id="3.40.50.1010">
    <property type="entry name" value="5'-nuclease"/>
    <property type="match status" value="1"/>
</dbReference>
<comment type="subunit">
    <text evidence="2">Single-chain monomer with multiple functions.</text>
</comment>
<dbReference type="FunFam" id="1.20.1060.10:FF:000001">
    <property type="entry name" value="DNA polymerase I"/>
    <property type="match status" value="1"/>
</dbReference>
<evidence type="ECO:0000256" key="17">
    <source>
        <dbReference type="RuleBase" id="RU004460"/>
    </source>
</evidence>
<feature type="domain" description="5'-3' exonuclease" evidence="19">
    <location>
        <begin position="16"/>
        <end position="278"/>
    </location>
</feature>
<dbReference type="InterPro" id="IPR020045">
    <property type="entry name" value="DNA_polI_H3TH"/>
</dbReference>
<dbReference type="SMART" id="SM00482">
    <property type="entry name" value="POLAc"/>
    <property type="match status" value="1"/>
</dbReference>
<dbReference type="CDD" id="cd09898">
    <property type="entry name" value="H3TH_53EXO"/>
    <property type="match status" value="1"/>
</dbReference>
<keyword evidence="6 17" id="KW-0548">Nucleotidyltransferase</keyword>
<dbReference type="InterPro" id="IPR029060">
    <property type="entry name" value="PIN-like_dom_sf"/>
</dbReference>
<dbReference type="EC" id="2.7.7.7" evidence="3 16"/>
<dbReference type="AlphaFoldDB" id="A0A4V2EVD0"/>
<evidence type="ECO:0000259" key="19">
    <source>
        <dbReference type="SMART" id="SM00475"/>
    </source>
</evidence>
<comment type="function">
    <text evidence="17">In addition to polymerase activity, this DNA polymerase exhibits 3'-5' and 5'-3' exonuclease activity.</text>
</comment>
<dbReference type="Gene3D" id="1.20.1060.10">
    <property type="entry name" value="Taq DNA Polymerase, Chain T, domain 4"/>
    <property type="match status" value="1"/>
</dbReference>
<dbReference type="OrthoDB" id="9806424at2"/>
<feature type="domain" description="3'-5' exonuclease" evidence="18">
    <location>
        <begin position="350"/>
        <end position="536"/>
    </location>
</feature>
<dbReference type="InterPro" id="IPR043502">
    <property type="entry name" value="DNA/RNA_pol_sf"/>
</dbReference>
<dbReference type="InterPro" id="IPR019760">
    <property type="entry name" value="DNA-dir_DNA_pol_A_CS"/>
</dbReference>
<dbReference type="CDD" id="cd08637">
    <property type="entry name" value="DNA_pol_A_pol_I_C"/>
    <property type="match status" value="1"/>
</dbReference>
<dbReference type="PANTHER" id="PTHR10133:SF27">
    <property type="entry name" value="DNA POLYMERASE NU"/>
    <property type="match status" value="1"/>
</dbReference>
<evidence type="ECO:0000256" key="14">
    <source>
        <dbReference type="ARBA" id="ARBA00023204"/>
    </source>
</evidence>
<dbReference type="InterPro" id="IPR036397">
    <property type="entry name" value="RNaseH_sf"/>
</dbReference>
<dbReference type="InterPro" id="IPR002421">
    <property type="entry name" value="5-3_exonuclease"/>
</dbReference>
<evidence type="ECO:0000256" key="9">
    <source>
        <dbReference type="ARBA" id="ARBA00022763"/>
    </source>
</evidence>
<accession>A0A4V2EVD0</accession>
<keyword evidence="8" id="KW-0540">Nuclease</keyword>
<dbReference type="Gene3D" id="1.10.150.20">
    <property type="entry name" value="5' to 3' exonuclease, C-terminal subdomain"/>
    <property type="match status" value="2"/>
</dbReference>
<evidence type="ECO:0000256" key="2">
    <source>
        <dbReference type="ARBA" id="ARBA00011541"/>
    </source>
</evidence>
<dbReference type="SUPFAM" id="SSF88723">
    <property type="entry name" value="PIN domain-like"/>
    <property type="match status" value="1"/>
</dbReference>
<dbReference type="GO" id="GO:0008409">
    <property type="term" value="F:5'-3' exonuclease activity"/>
    <property type="evidence" value="ECO:0007669"/>
    <property type="project" value="UniProtKB-UniRule"/>
</dbReference>
<evidence type="ECO:0000256" key="3">
    <source>
        <dbReference type="ARBA" id="ARBA00012417"/>
    </source>
</evidence>
<name>A0A4V2EVD0_9BURK</name>
<evidence type="ECO:0000256" key="8">
    <source>
        <dbReference type="ARBA" id="ARBA00022722"/>
    </source>
</evidence>
<keyword evidence="9 17" id="KW-0227">DNA damage</keyword>
<dbReference type="SMART" id="SM00474">
    <property type="entry name" value="35EXOc"/>
    <property type="match status" value="1"/>
</dbReference>
<dbReference type="Pfam" id="PF02739">
    <property type="entry name" value="5_3_exonuc_N"/>
    <property type="match status" value="1"/>
</dbReference>
<dbReference type="Pfam" id="PF01367">
    <property type="entry name" value="5_3_exonuc"/>
    <property type="match status" value="1"/>
</dbReference>
<dbReference type="GO" id="GO:0006261">
    <property type="term" value="P:DNA-templated DNA replication"/>
    <property type="evidence" value="ECO:0007669"/>
    <property type="project" value="UniProtKB-UniRule"/>
</dbReference>
<evidence type="ECO:0000256" key="6">
    <source>
        <dbReference type="ARBA" id="ARBA00022695"/>
    </source>
</evidence>
<dbReference type="EMBL" id="SGWV01000011">
    <property type="protein sequence ID" value="RZS52060.1"/>
    <property type="molecule type" value="Genomic_DNA"/>
</dbReference>
<evidence type="ECO:0000256" key="4">
    <source>
        <dbReference type="ARBA" id="ARBA00020311"/>
    </source>
</evidence>
<evidence type="ECO:0000256" key="7">
    <source>
        <dbReference type="ARBA" id="ARBA00022705"/>
    </source>
</evidence>
<dbReference type="InterPro" id="IPR020046">
    <property type="entry name" value="5-3_exonucl_a-hlix_arch_N"/>
</dbReference>
<keyword evidence="11 17" id="KW-0269">Exonuclease</keyword>
<evidence type="ECO:0000256" key="5">
    <source>
        <dbReference type="ARBA" id="ARBA00022679"/>
    </source>
</evidence>
<dbReference type="Gene3D" id="3.30.70.370">
    <property type="match status" value="1"/>
</dbReference>
<organism evidence="21 22">
    <name type="scientific">Sphaerotilus mobilis</name>
    <dbReference type="NCBI Taxonomy" id="47994"/>
    <lineage>
        <taxon>Bacteria</taxon>
        <taxon>Pseudomonadati</taxon>
        <taxon>Pseudomonadota</taxon>
        <taxon>Betaproteobacteria</taxon>
        <taxon>Burkholderiales</taxon>
        <taxon>Sphaerotilaceae</taxon>
        <taxon>Sphaerotilus</taxon>
    </lineage>
</organism>
<keyword evidence="14 17" id="KW-0234">DNA repair</keyword>
<keyword evidence="12 17" id="KW-0239">DNA-directed DNA polymerase</keyword>
<dbReference type="Gene3D" id="3.30.420.10">
    <property type="entry name" value="Ribonuclease H-like superfamily/Ribonuclease H"/>
    <property type="match status" value="1"/>
</dbReference>
<dbReference type="SUPFAM" id="SSF56672">
    <property type="entry name" value="DNA/RNA polymerases"/>
    <property type="match status" value="1"/>
</dbReference>
<evidence type="ECO:0000256" key="16">
    <source>
        <dbReference type="NCBIfam" id="TIGR00593"/>
    </source>
</evidence>
<keyword evidence="7 17" id="KW-0235">DNA replication</keyword>
<dbReference type="GO" id="GO:0003887">
    <property type="term" value="F:DNA-directed DNA polymerase activity"/>
    <property type="evidence" value="ECO:0007669"/>
    <property type="project" value="UniProtKB-UniRule"/>
</dbReference>
<keyword evidence="22" id="KW-1185">Reference proteome</keyword>
<dbReference type="SMART" id="SM00279">
    <property type="entry name" value="HhH2"/>
    <property type="match status" value="1"/>
</dbReference>
<protein>
    <recommendedName>
        <fullName evidence="4 16">DNA polymerase I</fullName>
        <ecNumber evidence="3 16">2.7.7.7</ecNumber>
    </recommendedName>
</protein>
<dbReference type="InterPro" id="IPR036279">
    <property type="entry name" value="5-3_exonuclease_C_sf"/>
</dbReference>
<dbReference type="Pfam" id="PF00476">
    <property type="entry name" value="DNA_pol_A"/>
    <property type="match status" value="1"/>
</dbReference>
<proteinExistence type="inferred from homology"/>
<comment type="similarity">
    <text evidence="1 17">Belongs to the DNA polymerase type-A family.</text>
</comment>
<comment type="caution">
    <text evidence="21">The sequence shown here is derived from an EMBL/GenBank/DDBJ whole genome shotgun (WGS) entry which is preliminary data.</text>
</comment>
<dbReference type="InterPro" id="IPR001098">
    <property type="entry name" value="DNA-dir_DNA_pol_A_palm_dom"/>
</dbReference>
<evidence type="ECO:0000313" key="21">
    <source>
        <dbReference type="EMBL" id="RZS52060.1"/>
    </source>
</evidence>
<dbReference type="FunFam" id="3.40.50.1010:FF:000001">
    <property type="entry name" value="DNA polymerase I"/>
    <property type="match status" value="1"/>
</dbReference>
<dbReference type="InterPro" id="IPR002562">
    <property type="entry name" value="3'-5'_exonuclease_dom"/>
</dbReference>
<dbReference type="FunFam" id="1.10.150.20:FF:000002">
    <property type="entry name" value="DNA polymerase I"/>
    <property type="match status" value="1"/>
</dbReference>
<dbReference type="PANTHER" id="PTHR10133">
    <property type="entry name" value="DNA POLYMERASE I"/>
    <property type="match status" value="1"/>
</dbReference>
<evidence type="ECO:0000313" key="22">
    <source>
        <dbReference type="Proteomes" id="UP000293433"/>
    </source>
</evidence>
<dbReference type="InterPro" id="IPR012337">
    <property type="entry name" value="RNaseH-like_sf"/>
</dbReference>
<evidence type="ECO:0000256" key="12">
    <source>
        <dbReference type="ARBA" id="ARBA00022932"/>
    </source>
</evidence>
<dbReference type="InterPro" id="IPR002298">
    <property type="entry name" value="DNA_polymerase_A"/>
</dbReference>
<dbReference type="GO" id="GO:0008408">
    <property type="term" value="F:3'-5' exonuclease activity"/>
    <property type="evidence" value="ECO:0007669"/>
    <property type="project" value="UniProtKB-UniRule"/>
</dbReference>
<dbReference type="SUPFAM" id="SSF47807">
    <property type="entry name" value="5' to 3' exonuclease, C-terminal subdomain"/>
    <property type="match status" value="1"/>
</dbReference>
<evidence type="ECO:0000259" key="18">
    <source>
        <dbReference type="SMART" id="SM00474"/>
    </source>
</evidence>
<gene>
    <name evidence="17" type="primary">polA</name>
    <name evidence="21" type="ORF">EV685_3249</name>
</gene>
<dbReference type="Pfam" id="PF01612">
    <property type="entry name" value="DNA_pol_A_exo1"/>
    <property type="match status" value="1"/>
</dbReference>
<dbReference type="FunFam" id="1.10.150.20:FF:000003">
    <property type="entry name" value="DNA polymerase I"/>
    <property type="match status" value="1"/>
</dbReference>
<dbReference type="FunFam" id="3.30.420.10:FF:000026">
    <property type="entry name" value="DNA polymerase I"/>
    <property type="match status" value="1"/>
</dbReference>
<dbReference type="PRINTS" id="PR00868">
    <property type="entry name" value="DNAPOLI"/>
</dbReference>